<dbReference type="Proteomes" id="UP000287651">
    <property type="component" value="Unassembled WGS sequence"/>
</dbReference>
<evidence type="ECO:0000313" key="2">
    <source>
        <dbReference type="Proteomes" id="UP000287651"/>
    </source>
</evidence>
<dbReference type="AlphaFoldDB" id="A0A427AGX9"/>
<evidence type="ECO:0000313" key="1">
    <source>
        <dbReference type="EMBL" id="RRT75456.1"/>
    </source>
</evidence>
<name>A0A427AGX9_ENSVE</name>
<gene>
    <name evidence="1" type="ORF">B296_00030396</name>
</gene>
<dbReference type="EMBL" id="AMZH03002472">
    <property type="protein sequence ID" value="RRT75456.1"/>
    <property type="molecule type" value="Genomic_DNA"/>
</dbReference>
<accession>A0A427AGX9</accession>
<protein>
    <submittedName>
        <fullName evidence="1">Uncharacterized protein</fullName>
    </submittedName>
</protein>
<proteinExistence type="predicted"/>
<sequence>MGHLRMCCITANYSITIHYTMSSPSDISIAFRFLCDELRLQSLHVWPLPTHRRAFATFDYVRSFRNSPSPTHSWVIPGRSIALGSFVS</sequence>
<reference evidence="1 2" key="1">
    <citation type="journal article" date="2014" name="Agronomy (Basel)">
        <title>A Draft Genome Sequence for Ensete ventricosum, the Drought-Tolerant Tree Against Hunger.</title>
        <authorList>
            <person name="Harrison J."/>
            <person name="Moore K.A."/>
            <person name="Paszkiewicz K."/>
            <person name="Jones T."/>
            <person name="Grant M."/>
            <person name="Ambacheew D."/>
            <person name="Muzemil S."/>
            <person name="Studholme D.J."/>
        </authorList>
    </citation>
    <scope>NUCLEOTIDE SEQUENCE [LARGE SCALE GENOMIC DNA]</scope>
</reference>
<comment type="caution">
    <text evidence="1">The sequence shown here is derived from an EMBL/GenBank/DDBJ whole genome shotgun (WGS) entry which is preliminary data.</text>
</comment>
<organism evidence="1 2">
    <name type="scientific">Ensete ventricosum</name>
    <name type="common">Abyssinian banana</name>
    <name type="synonym">Musa ensete</name>
    <dbReference type="NCBI Taxonomy" id="4639"/>
    <lineage>
        <taxon>Eukaryota</taxon>
        <taxon>Viridiplantae</taxon>
        <taxon>Streptophyta</taxon>
        <taxon>Embryophyta</taxon>
        <taxon>Tracheophyta</taxon>
        <taxon>Spermatophyta</taxon>
        <taxon>Magnoliopsida</taxon>
        <taxon>Liliopsida</taxon>
        <taxon>Zingiberales</taxon>
        <taxon>Musaceae</taxon>
        <taxon>Ensete</taxon>
    </lineage>
</organism>